<dbReference type="Gene3D" id="3.20.20.140">
    <property type="entry name" value="Metal-dependent hydrolases"/>
    <property type="match status" value="1"/>
</dbReference>
<dbReference type="Gene3D" id="3.30.1490.130">
    <property type="entry name" value="D-aminoacylase. Domain 3"/>
    <property type="match status" value="1"/>
</dbReference>
<dbReference type="InterPro" id="IPR023100">
    <property type="entry name" value="D-aminoacylase_insert_dom_sf"/>
</dbReference>
<dbReference type="InterPro" id="IPR013108">
    <property type="entry name" value="Amidohydro_3"/>
</dbReference>
<dbReference type="SUPFAM" id="SSF51338">
    <property type="entry name" value="Composite domain of metallo-dependent hydrolases"/>
    <property type="match status" value="1"/>
</dbReference>
<proteinExistence type="predicted"/>
<gene>
    <name evidence="2" type="primary">dan_3</name>
    <name evidence="2" type="ORF">ETAA8_68820</name>
</gene>
<dbReference type="KEGG" id="aagg:ETAA8_68820"/>
<dbReference type="SUPFAM" id="SSF51556">
    <property type="entry name" value="Metallo-dependent hydrolases"/>
    <property type="match status" value="1"/>
</dbReference>
<dbReference type="InterPro" id="IPR011059">
    <property type="entry name" value="Metal-dep_hydrolase_composite"/>
</dbReference>
<accession>A0A517YNC2</accession>
<dbReference type="InterPro" id="IPR032466">
    <property type="entry name" value="Metal_Hydrolase"/>
</dbReference>
<dbReference type="Gene3D" id="2.30.40.10">
    <property type="entry name" value="Urease, subunit C, domain 1"/>
    <property type="match status" value="1"/>
</dbReference>
<dbReference type="OrthoDB" id="9775607at2"/>
<sequence length="521" mass="58388">MFDLIIHSGEIIDGSGAARVRADIGIQNGRITTVGQLAGATAASMINASGLIVAPGFIDVHNHSDGWLLSHPNFWPKTSQGFTTEVLMADGISYAPVDRHTWRQWIFYLRPLNGLRLQDYRDWQSLGEYMQQFEGRTAQNVAAHVPYSNCRTIHAGFGHRWLDDYQKRQIRREIEIAMEQGGCGLSTGLDYMTQCASTTEELVDACRAIAPFDGLYVTHIRYKAGLFVALEEAIEIGKRAEVKVHISHLKGTTPEEVEQVLELLERARREVDLSFDVYPYQRGSTMLNYLLPYEAWTDGPLNVLAKMGKDDLLARFRAGLANLGVPLHKIHIAWTSSWDNSTHHGKLLSDYIVEMNRPPEEALYHLLVEENLAVLLVINAGDDELVRPLLAHDLYMMGSDGIWFPDSVVHPRVYGSAGRLLGSCVRDHKLFSLETAVQKMTSIPCARFGLKDRGVIREGAWADITIFNETDVADQATYEQPHQVCSGIEHVLVNGQPIVLNGRPIDFQTEAAPGKYLRYHK</sequence>
<dbReference type="PANTHER" id="PTHR11647">
    <property type="entry name" value="HYDRANTOINASE/DIHYDROPYRIMIDINASE FAMILY MEMBER"/>
    <property type="match status" value="1"/>
</dbReference>
<dbReference type="InterPro" id="IPR050378">
    <property type="entry name" value="Metallo-dep_Hydrolases_sf"/>
</dbReference>
<dbReference type="Proteomes" id="UP000315017">
    <property type="component" value="Chromosome"/>
</dbReference>
<keyword evidence="2" id="KW-0378">Hydrolase</keyword>
<evidence type="ECO:0000313" key="3">
    <source>
        <dbReference type="Proteomes" id="UP000315017"/>
    </source>
</evidence>
<reference evidence="2 3" key="1">
    <citation type="submission" date="2019-02" db="EMBL/GenBank/DDBJ databases">
        <title>Deep-cultivation of Planctomycetes and their phenomic and genomic characterization uncovers novel biology.</title>
        <authorList>
            <person name="Wiegand S."/>
            <person name="Jogler M."/>
            <person name="Boedeker C."/>
            <person name="Pinto D."/>
            <person name="Vollmers J."/>
            <person name="Rivas-Marin E."/>
            <person name="Kohn T."/>
            <person name="Peeters S.H."/>
            <person name="Heuer A."/>
            <person name="Rast P."/>
            <person name="Oberbeckmann S."/>
            <person name="Bunk B."/>
            <person name="Jeske O."/>
            <person name="Meyerdierks A."/>
            <person name="Storesund J.E."/>
            <person name="Kallscheuer N."/>
            <person name="Luecker S."/>
            <person name="Lage O.M."/>
            <person name="Pohl T."/>
            <person name="Merkel B.J."/>
            <person name="Hornburger P."/>
            <person name="Mueller R.-W."/>
            <person name="Bruemmer F."/>
            <person name="Labrenz M."/>
            <person name="Spormann A.M."/>
            <person name="Op den Camp H."/>
            <person name="Overmann J."/>
            <person name="Amann R."/>
            <person name="Jetten M.S.M."/>
            <person name="Mascher T."/>
            <person name="Medema M.H."/>
            <person name="Devos D.P."/>
            <person name="Kaster A.-K."/>
            <person name="Ovreas L."/>
            <person name="Rohde M."/>
            <person name="Galperin M.Y."/>
            <person name="Jogler C."/>
        </authorList>
    </citation>
    <scope>NUCLEOTIDE SEQUENCE [LARGE SCALE GENOMIC DNA]</scope>
    <source>
        <strain evidence="2 3">ETA_A8</strain>
    </source>
</reference>
<feature type="domain" description="Amidohydrolase 3" evidence="1">
    <location>
        <begin position="391"/>
        <end position="499"/>
    </location>
</feature>
<dbReference type="RefSeq" id="WP_145099311.1">
    <property type="nucleotide sequence ID" value="NZ_CP036274.1"/>
</dbReference>
<evidence type="ECO:0000313" key="2">
    <source>
        <dbReference type="EMBL" id="QDU31722.1"/>
    </source>
</evidence>
<keyword evidence="3" id="KW-1185">Reference proteome</keyword>
<dbReference type="AlphaFoldDB" id="A0A517YNC2"/>
<organism evidence="2 3">
    <name type="scientific">Anatilimnocola aggregata</name>
    <dbReference type="NCBI Taxonomy" id="2528021"/>
    <lineage>
        <taxon>Bacteria</taxon>
        <taxon>Pseudomonadati</taxon>
        <taxon>Planctomycetota</taxon>
        <taxon>Planctomycetia</taxon>
        <taxon>Pirellulales</taxon>
        <taxon>Pirellulaceae</taxon>
        <taxon>Anatilimnocola</taxon>
    </lineage>
</organism>
<name>A0A517YNC2_9BACT</name>
<dbReference type="EC" id="3.5.1.81" evidence="2"/>
<dbReference type="GO" id="GO:0047420">
    <property type="term" value="F:N-acyl-D-amino-acid deacylase activity"/>
    <property type="evidence" value="ECO:0007669"/>
    <property type="project" value="UniProtKB-EC"/>
</dbReference>
<dbReference type="Pfam" id="PF07969">
    <property type="entry name" value="Amidohydro_3"/>
    <property type="match status" value="1"/>
</dbReference>
<dbReference type="EMBL" id="CP036274">
    <property type="protein sequence ID" value="QDU31722.1"/>
    <property type="molecule type" value="Genomic_DNA"/>
</dbReference>
<dbReference type="CDD" id="cd01297">
    <property type="entry name" value="D-aminoacylase"/>
    <property type="match status" value="1"/>
</dbReference>
<dbReference type="PANTHER" id="PTHR11647:SF1">
    <property type="entry name" value="COLLAPSIN RESPONSE MEDIATOR PROTEIN"/>
    <property type="match status" value="1"/>
</dbReference>
<evidence type="ECO:0000259" key="1">
    <source>
        <dbReference type="Pfam" id="PF07969"/>
    </source>
</evidence>
<protein>
    <submittedName>
        <fullName evidence="2">D-aminoacylase</fullName>
        <ecNumber evidence="2">3.5.1.81</ecNumber>
    </submittedName>
</protein>